<comment type="similarity">
    <text evidence="1">Belongs to the MlaE permease family.</text>
</comment>
<feature type="transmembrane region" description="Helical" evidence="1">
    <location>
        <begin position="345"/>
        <end position="367"/>
    </location>
</feature>
<sequence>MAISHKGAQEVQTPYFRIDSTTAQATIIIGGVWDFRAPRRTLFALRRTLESRHFSRIVFEQDAQIDLAFGIFLKTHLHKSPEIQASEHIRAVLDQCLVSTIPPTPKRHLFRALLTSLGKWVYSFYQSFLDFLNFVGMSFYYLALSLWRRDIRLTPLLYHINESGFKALPVSLLTAFIVGFAIALQGAVQLELMGAPMLSIEMTAKLSLREMGPFILALVIAGRSASSFTAQIGVMRLTDEIDAMKTMNFHPITFLVIPRLFALIIVMPLLVFLADAFSLLGGMLAVYVQLGIDMGTYIDRVYESVSWSHFFIGLIKAPFFGAAIALVGCFRGFCIKENTQELGRITTISVVNALFWIIAINAVFSFITSRLGI</sequence>
<evidence type="ECO:0000256" key="1">
    <source>
        <dbReference type="RuleBase" id="RU362044"/>
    </source>
</evidence>
<dbReference type="PANTHER" id="PTHR30188">
    <property type="entry name" value="ABC TRANSPORTER PERMEASE PROTEIN-RELATED"/>
    <property type="match status" value="1"/>
</dbReference>
<dbReference type="GO" id="GO:0005548">
    <property type="term" value="F:phospholipid transporter activity"/>
    <property type="evidence" value="ECO:0007669"/>
    <property type="project" value="TreeGrafter"/>
</dbReference>
<dbReference type="InterPro" id="IPR003453">
    <property type="entry name" value="ABC_MlaE_roteobac"/>
</dbReference>
<dbReference type="Proteomes" id="UP000323707">
    <property type="component" value="Unassembled WGS sequence"/>
</dbReference>
<dbReference type="PANTHER" id="PTHR30188:SF3">
    <property type="entry name" value="ABC TRANSPORTER PERMEASE"/>
    <property type="match status" value="1"/>
</dbReference>
<feature type="transmembrane region" description="Helical" evidence="1">
    <location>
        <begin position="310"/>
        <end position="333"/>
    </location>
</feature>
<proteinExistence type="inferred from homology"/>
<dbReference type="GO" id="GO:0043190">
    <property type="term" value="C:ATP-binding cassette (ABC) transporter complex"/>
    <property type="evidence" value="ECO:0007669"/>
    <property type="project" value="InterPro"/>
</dbReference>
<evidence type="ECO:0000313" key="2">
    <source>
        <dbReference type="EMBL" id="KAA8710721.1"/>
    </source>
</evidence>
<keyword evidence="1" id="KW-0472">Membrane</keyword>
<dbReference type="NCBIfam" id="TIGR00056">
    <property type="entry name" value="MlaE family lipid ABC transporter permease subunit"/>
    <property type="match status" value="1"/>
</dbReference>
<feature type="transmembrane region" description="Helical" evidence="1">
    <location>
        <begin position="167"/>
        <end position="190"/>
    </location>
</feature>
<keyword evidence="1" id="KW-1133">Transmembrane helix</keyword>
<dbReference type="RefSeq" id="WP_150336838.1">
    <property type="nucleotide sequence ID" value="NZ_JAERIX010000026.1"/>
</dbReference>
<protein>
    <submittedName>
        <fullName evidence="2">MlaE family lipid ABC transporter permease subunit</fullName>
    </submittedName>
</protein>
<gene>
    <name evidence="2" type="ORF">F4V45_02075</name>
</gene>
<dbReference type="Pfam" id="PF02405">
    <property type="entry name" value="MlaE"/>
    <property type="match status" value="1"/>
</dbReference>
<dbReference type="AlphaFoldDB" id="A0A5M9QRA6"/>
<feature type="transmembrane region" description="Helical" evidence="1">
    <location>
        <begin position="128"/>
        <end position="147"/>
    </location>
</feature>
<comment type="caution">
    <text evidence="2">The sequence shown here is derived from an EMBL/GenBank/DDBJ whole genome shotgun (WGS) entry which is preliminary data.</text>
</comment>
<reference evidence="2 3" key="1">
    <citation type="submission" date="2019-09" db="EMBL/GenBank/DDBJ databases">
        <title>Draft genome sequence of various Type strains from the CCUG.</title>
        <authorList>
            <person name="Pineiro-Iglesias B."/>
            <person name="Tunovic T."/>
            <person name="Unosson C."/>
            <person name="Inganas E."/>
            <person name="Ohlen M."/>
            <person name="Cardew S."/>
            <person name="Jensie-Markopoulos S."/>
            <person name="Salva-Serra F."/>
            <person name="Jaen-Luchoro D."/>
            <person name="Karlsson R."/>
            <person name="Svensson-Stadler L."/>
            <person name="Chun J."/>
            <person name="Moore E."/>
        </authorList>
    </citation>
    <scope>NUCLEOTIDE SEQUENCE [LARGE SCALE GENOMIC DNA]</scope>
    <source>
        <strain evidence="2 3">CCUG 32756T</strain>
    </source>
</reference>
<accession>A0A5M9QRA6</accession>
<feature type="transmembrane region" description="Helical" evidence="1">
    <location>
        <begin position="279"/>
        <end position="298"/>
    </location>
</feature>
<organism evidence="2 3">
    <name type="scientific">Helicobacter canis</name>
    <dbReference type="NCBI Taxonomy" id="29419"/>
    <lineage>
        <taxon>Bacteria</taxon>
        <taxon>Pseudomonadati</taxon>
        <taxon>Campylobacterota</taxon>
        <taxon>Epsilonproteobacteria</taxon>
        <taxon>Campylobacterales</taxon>
        <taxon>Helicobacteraceae</taxon>
        <taxon>Helicobacter</taxon>
    </lineage>
</organism>
<keyword evidence="1" id="KW-0812">Transmembrane</keyword>
<evidence type="ECO:0000313" key="3">
    <source>
        <dbReference type="Proteomes" id="UP000323707"/>
    </source>
</evidence>
<feature type="transmembrane region" description="Helical" evidence="1">
    <location>
        <begin position="252"/>
        <end position="272"/>
    </location>
</feature>
<dbReference type="EMBL" id="VXKE01000006">
    <property type="protein sequence ID" value="KAA8710721.1"/>
    <property type="molecule type" value="Genomic_DNA"/>
</dbReference>
<name>A0A5M9QRA6_9HELI</name>
<dbReference type="InterPro" id="IPR030802">
    <property type="entry name" value="Permease_MalE"/>
</dbReference>